<organism evidence="1 2">
    <name type="scientific">Meloidogyne enterolobii</name>
    <name type="common">Root-knot nematode worm</name>
    <name type="synonym">Meloidogyne mayaguensis</name>
    <dbReference type="NCBI Taxonomy" id="390850"/>
    <lineage>
        <taxon>Eukaryota</taxon>
        <taxon>Metazoa</taxon>
        <taxon>Ecdysozoa</taxon>
        <taxon>Nematoda</taxon>
        <taxon>Chromadorea</taxon>
        <taxon>Rhabditida</taxon>
        <taxon>Tylenchina</taxon>
        <taxon>Tylenchomorpha</taxon>
        <taxon>Tylenchoidea</taxon>
        <taxon>Meloidogynidae</taxon>
        <taxon>Meloidogyninae</taxon>
        <taxon>Meloidogyne</taxon>
    </lineage>
</organism>
<accession>A0A6V7Y6Y1</accession>
<comment type="caution">
    <text evidence="1">The sequence shown here is derived from an EMBL/GenBank/DDBJ whole genome shotgun (WGS) entry which is preliminary data.</text>
</comment>
<evidence type="ECO:0000313" key="2">
    <source>
        <dbReference type="Proteomes" id="UP000580250"/>
    </source>
</evidence>
<proteinExistence type="predicted"/>
<gene>
    <name evidence="1" type="ORF">MENT_LOCUS61214</name>
</gene>
<evidence type="ECO:0000313" key="1">
    <source>
        <dbReference type="EMBL" id="CAD2207294.1"/>
    </source>
</evidence>
<name>A0A6V7Y6Y1_MELEN</name>
<protein>
    <submittedName>
        <fullName evidence="1">Uncharacterized protein</fullName>
    </submittedName>
</protein>
<reference evidence="1 2" key="1">
    <citation type="submission" date="2020-08" db="EMBL/GenBank/DDBJ databases">
        <authorList>
            <person name="Koutsovoulos G."/>
            <person name="Danchin GJ E."/>
        </authorList>
    </citation>
    <scope>NUCLEOTIDE SEQUENCE [LARGE SCALE GENOMIC DNA]</scope>
</reference>
<dbReference type="EMBL" id="CAJEWN010003325">
    <property type="protein sequence ID" value="CAD2207294.1"/>
    <property type="molecule type" value="Genomic_DNA"/>
</dbReference>
<dbReference type="AlphaFoldDB" id="A0A6V7Y6Y1"/>
<sequence>MDAVIHVYRINAKNVSVSHVVTVSRHAAQDSNVLNLKLEQKKLVNV</sequence>
<dbReference type="Proteomes" id="UP000580250">
    <property type="component" value="Unassembled WGS sequence"/>
</dbReference>